<organism evidence="1 2">
    <name type="scientific">Amycolatopsis coloradensis</name>
    <dbReference type="NCBI Taxonomy" id="76021"/>
    <lineage>
        <taxon>Bacteria</taxon>
        <taxon>Bacillati</taxon>
        <taxon>Actinomycetota</taxon>
        <taxon>Actinomycetes</taxon>
        <taxon>Pseudonocardiales</taxon>
        <taxon>Pseudonocardiaceae</taxon>
        <taxon>Amycolatopsis</taxon>
    </lineage>
</organism>
<evidence type="ECO:0000313" key="2">
    <source>
        <dbReference type="Proteomes" id="UP001456344"/>
    </source>
</evidence>
<gene>
    <name evidence="1" type="ORF">LCL61_28800</name>
</gene>
<protein>
    <submittedName>
        <fullName evidence="1">Uncharacterized protein</fullName>
    </submittedName>
</protein>
<keyword evidence="2" id="KW-1185">Reference proteome</keyword>
<accession>A0ACD5BJJ2</accession>
<dbReference type="Proteomes" id="UP001456344">
    <property type="component" value="Chromosome"/>
</dbReference>
<name>A0ACD5BJJ2_9PSEU</name>
<reference evidence="1" key="1">
    <citation type="submission" date="2023-10" db="EMBL/GenBank/DDBJ databases">
        <title>Whole genome sequencing of actinobacterial strain Amycolatopsis sp. (BCA-696) identifies the underlying plant growth-promoting genes.</title>
        <authorList>
            <person name="Gandham P."/>
            <person name="Vadla N."/>
            <person name="Saji A."/>
            <person name="Srinivas V."/>
            <person name="Ruperao P."/>
            <person name="Selvanayagam S."/>
            <person name="Saxena R.K."/>
            <person name="Rathore A."/>
            <person name="Gopalakrishnan S."/>
            <person name="Thakur V."/>
        </authorList>
    </citation>
    <scope>NUCLEOTIDE SEQUENCE</scope>
    <source>
        <strain evidence="1">BCA-696</strain>
    </source>
</reference>
<dbReference type="EMBL" id="CP150484">
    <property type="protein sequence ID" value="WYW19551.1"/>
    <property type="molecule type" value="Genomic_DNA"/>
</dbReference>
<proteinExistence type="predicted"/>
<evidence type="ECO:0000313" key="1">
    <source>
        <dbReference type="EMBL" id="WYW19551.1"/>
    </source>
</evidence>
<sequence length="431" mass="46645">MTAVLTVEKYAEQTAEQILRLHGYAVDDVQALARSQECFAVRTQSRRIALADGLEYRSWCVELGQDSFTNVFQLAVDLRANDVQAISSDRGFPLRARLDGARRLAAVSGSFSFSSDDKGYQPIEPCLDLCCREGRLVSLSTATKPGLIDLADGLFLGPVPAVGTLTVDGRPFTWSGSKDGHRQGTVPANTLTVFGPANCRVDYAAAARTGFVRYVDRAGNVTPLRHAAVDYTVGWRDGDLVITGRRQGGGADLFGSAFVLRAGLASDPRFRVGARVLVRSVGGHSVKAMRSAVSIGPNAYDATREGAHGYDESLGVSPFRPVRYARTLVHQDGGRLCFRVFDGAPLTHVFRGVTPAEVVGLYERDGIDPARVYHLDGGQSSKMVFNRAGAITVAGSLHYLRWPRHASQPFTWHGIDGRELNSCFLVSARPA</sequence>